<name>A0A552V139_9FIRM</name>
<keyword evidence="1" id="KW-0472">Membrane</keyword>
<organism evidence="2 3">
    <name type="scientific">Criibacterium bergeronii</name>
    <dbReference type="NCBI Taxonomy" id="1871336"/>
    <lineage>
        <taxon>Bacteria</taxon>
        <taxon>Bacillati</taxon>
        <taxon>Bacillota</taxon>
        <taxon>Clostridia</taxon>
        <taxon>Peptostreptococcales</taxon>
        <taxon>Filifactoraceae</taxon>
        <taxon>Criibacterium</taxon>
    </lineage>
</organism>
<keyword evidence="1" id="KW-1133">Transmembrane helix</keyword>
<evidence type="ECO:0000256" key="1">
    <source>
        <dbReference type="SAM" id="Phobius"/>
    </source>
</evidence>
<accession>A0A552V139</accession>
<dbReference type="RefSeq" id="WP_144398536.1">
    <property type="nucleotide sequence ID" value="NZ_VJXW01000014.1"/>
</dbReference>
<gene>
    <name evidence="2" type="ORF">FL857_08875</name>
</gene>
<proteinExistence type="predicted"/>
<evidence type="ECO:0000313" key="3">
    <source>
        <dbReference type="Proteomes" id="UP000319424"/>
    </source>
</evidence>
<dbReference type="AlphaFoldDB" id="A0A552V139"/>
<sequence length="114" mass="13281">MLKWIKRIFIVTLILIVSLICIALFYINKQNQSILKTKLEVNQDIQNKVASIAKKTKEVLDFYNQDHAMLSVGATFGIIQKIFYMGHYISVNPVLAYDVVYVFEQDEPYKFIDN</sequence>
<dbReference type="EMBL" id="VJXW01000014">
    <property type="protein sequence ID" value="TRW24188.1"/>
    <property type="molecule type" value="Genomic_DNA"/>
</dbReference>
<feature type="transmembrane region" description="Helical" evidence="1">
    <location>
        <begin position="7"/>
        <end position="27"/>
    </location>
</feature>
<dbReference type="Proteomes" id="UP000319424">
    <property type="component" value="Unassembled WGS sequence"/>
</dbReference>
<protein>
    <submittedName>
        <fullName evidence="2">Uncharacterized protein</fullName>
    </submittedName>
</protein>
<comment type="caution">
    <text evidence="2">The sequence shown here is derived from an EMBL/GenBank/DDBJ whole genome shotgun (WGS) entry which is preliminary data.</text>
</comment>
<keyword evidence="1" id="KW-0812">Transmembrane</keyword>
<evidence type="ECO:0000313" key="2">
    <source>
        <dbReference type="EMBL" id="TRW24188.1"/>
    </source>
</evidence>
<reference evidence="2 3" key="1">
    <citation type="submission" date="2019-07" db="EMBL/GenBank/DDBJ databases">
        <title>Criibacterium bergeronii gen. nov., sp. nov. isolated from human clinical samples.</title>
        <authorList>
            <person name="Maheux A.F."/>
            <person name="Boudreau D.K."/>
            <person name="Berube E."/>
            <person name="Brodeur S."/>
            <person name="Bernard K.A."/>
            <person name="Abed J.Y."/>
            <person name="Ducrey E."/>
            <person name="Guay E.F."/>
            <person name="Raymond F."/>
            <person name="Corbeil J."/>
            <person name="Domingo M.-C."/>
            <person name="Roy P.H."/>
            <person name="Boissinot M."/>
            <person name="Tocheva E.I."/>
            <person name="Omar R.F."/>
        </authorList>
    </citation>
    <scope>NUCLEOTIDE SEQUENCE [LARGE SCALE GENOMIC DNA]</scope>
    <source>
        <strain evidence="2 3">CCRI-24246</strain>
    </source>
</reference>